<dbReference type="InterPro" id="IPR042246">
    <property type="entry name" value="ZCCHC9"/>
</dbReference>
<dbReference type="SMART" id="SM00343">
    <property type="entry name" value="ZnF_C2HC"/>
    <property type="match status" value="3"/>
</dbReference>
<evidence type="ECO:0000313" key="4">
    <source>
        <dbReference type="EMBL" id="KAK3096514.1"/>
    </source>
</evidence>
<dbReference type="Gene3D" id="4.10.60.10">
    <property type="entry name" value="Zinc finger, CCHC-type"/>
    <property type="match status" value="2"/>
</dbReference>
<dbReference type="Pfam" id="PF00098">
    <property type="entry name" value="zf-CCHC"/>
    <property type="match status" value="3"/>
</dbReference>
<dbReference type="PANTHER" id="PTHR46242:SF1">
    <property type="entry name" value="ZINC FINGER CCHC DOMAIN-CONTAINING PROTEIN 9"/>
    <property type="match status" value="1"/>
</dbReference>
<dbReference type="GO" id="GO:0008270">
    <property type="term" value="F:zinc ion binding"/>
    <property type="evidence" value="ECO:0007669"/>
    <property type="project" value="UniProtKB-KW"/>
</dbReference>
<evidence type="ECO:0000259" key="3">
    <source>
        <dbReference type="PROSITE" id="PS50158"/>
    </source>
</evidence>
<evidence type="ECO:0000313" key="5">
    <source>
        <dbReference type="Proteomes" id="UP001186944"/>
    </source>
</evidence>
<feature type="domain" description="CCHC-type" evidence="3">
    <location>
        <begin position="130"/>
        <end position="144"/>
    </location>
</feature>
<feature type="compositionally biased region" description="Polar residues" evidence="2">
    <location>
        <begin position="72"/>
        <end position="96"/>
    </location>
</feature>
<dbReference type="Proteomes" id="UP001186944">
    <property type="component" value="Unassembled WGS sequence"/>
</dbReference>
<dbReference type="GO" id="GO:0005730">
    <property type="term" value="C:nucleolus"/>
    <property type="evidence" value="ECO:0007669"/>
    <property type="project" value="TreeGrafter"/>
</dbReference>
<keyword evidence="1" id="KW-0479">Metal-binding</keyword>
<dbReference type="PANTHER" id="PTHR46242">
    <property type="entry name" value="ZINC FINGER CCHC DOMAIN-CONTAINING PROTEIN 9 ZCCHC9"/>
    <property type="match status" value="1"/>
</dbReference>
<evidence type="ECO:0000256" key="2">
    <source>
        <dbReference type="SAM" id="MobiDB-lite"/>
    </source>
</evidence>
<dbReference type="EMBL" id="VSWD01000007">
    <property type="protein sequence ID" value="KAK3096514.1"/>
    <property type="molecule type" value="Genomic_DNA"/>
</dbReference>
<dbReference type="InterPro" id="IPR036875">
    <property type="entry name" value="Znf_CCHC_sf"/>
</dbReference>
<keyword evidence="1" id="KW-0862">Zinc</keyword>
<feature type="compositionally biased region" description="Basic and acidic residues" evidence="2">
    <location>
        <begin position="58"/>
        <end position="71"/>
    </location>
</feature>
<dbReference type="SUPFAM" id="SSF57756">
    <property type="entry name" value="Retrovirus zinc finger-like domains"/>
    <property type="match status" value="2"/>
</dbReference>
<feature type="domain" description="CCHC-type" evidence="3">
    <location>
        <begin position="183"/>
        <end position="199"/>
    </location>
</feature>
<accession>A0AA88YGN7</accession>
<comment type="caution">
    <text evidence="4">The sequence shown here is derived from an EMBL/GenBank/DDBJ whole genome shotgun (WGS) entry which is preliminary data.</text>
</comment>
<feature type="compositionally biased region" description="Basic residues" evidence="2">
    <location>
        <begin position="236"/>
        <end position="248"/>
    </location>
</feature>
<dbReference type="GO" id="GO:0003676">
    <property type="term" value="F:nucleic acid binding"/>
    <property type="evidence" value="ECO:0007669"/>
    <property type="project" value="InterPro"/>
</dbReference>
<proteinExistence type="predicted"/>
<name>A0AA88YGN7_PINIB</name>
<evidence type="ECO:0000256" key="1">
    <source>
        <dbReference type="PROSITE-ProRule" id="PRU00047"/>
    </source>
</evidence>
<dbReference type="InterPro" id="IPR001878">
    <property type="entry name" value="Znf_CCHC"/>
</dbReference>
<feature type="region of interest" description="Disordered" evidence="2">
    <location>
        <begin position="220"/>
        <end position="248"/>
    </location>
</feature>
<keyword evidence="5" id="KW-1185">Reference proteome</keyword>
<sequence>MTRFARGGSGNQKRPMEASSWNELKVKQKRKDQKRGVNQLHNKKFSKQYKEYSGSSARDGDRGFERLENTNHRTQSGSTGYGESQRSMGKSQTSFSAKREEYLRNALHKEQRSEKRRLKRADKRETEVVCYNCRESGHHMSECPHIKKDIEQGTGICFKCGSTEHTSAKCSVKVPKGHYPYAKCFVCGETGHLSKQCPDNPRGLYPMGVGGFTLQTLGSMDNPDAELSDDDPIPKAVKKKAGPKIVKF</sequence>
<organism evidence="4 5">
    <name type="scientific">Pinctada imbricata</name>
    <name type="common">Atlantic pearl-oyster</name>
    <name type="synonym">Pinctada martensii</name>
    <dbReference type="NCBI Taxonomy" id="66713"/>
    <lineage>
        <taxon>Eukaryota</taxon>
        <taxon>Metazoa</taxon>
        <taxon>Spiralia</taxon>
        <taxon>Lophotrochozoa</taxon>
        <taxon>Mollusca</taxon>
        <taxon>Bivalvia</taxon>
        <taxon>Autobranchia</taxon>
        <taxon>Pteriomorphia</taxon>
        <taxon>Pterioida</taxon>
        <taxon>Pterioidea</taxon>
        <taxon>Pteriidae</taxon>
        <taxon>Pinctada</taxon>
    </lineage>
</organism>
<feature type="region of interest" description="Disordered" evidence="2">
    <location>
        <begin position="1"/>
        <end position="98"/>
    </location>
</feature>
<dbReference type="PROSITE" id="PS50158">
    <property type="entry name" value="ZF_CCHC"/>
    <property type="match status" value="2"/>
</dbReference>
<protein>
    <recommendedName>
        <fullName evidence="3">CCHC-type domain-containing protein</fullName>
    </recommendedName>
</protein>
<dbReference type="AlphaFoldDB" id="A0AA88YGN7"/>
<gene>
    <name evidence="4" type="ORF">FSP39_000923</name>
</gene>
<keyword evidence="1" id="KW-0863">Zinc-finger</keyword>
<reference evidence="4" key="1">
    <citation type="submission" date="2019-08" db="EMBL/GenBank/DDBJ databases">
        <title>The improved chromosome-level genome for the pearl oyster Pinctada fucata martensii using PacBio sequencing and Hi-C.</title>
        <authorList>
            <person name="Zheng Z."/>
        </authorList>
    </citation>
    <scope>NUCLEOTIDE SEQUENCE</scope>
    <source>
        <strain evidence="4">ZZ-2019</strain>
        <tissue evidence="4">Adductor muscle</tissue>
    </source>
</reference>